<gene>
    <name evidence="2" type="ORF">CYMTET_35442</name>
</gene>
<accession>A0AAE0F9C2</accession>
<sequence>MWDGDHYPEARVWTMWDGDHYPEARAAGYLTESGRRNAETFKERMRGTGGGKGGKGRGWEGGALRHIRRACNFHNAGDCNFGDQCRRRPVAGVDHVPEEQKDGDTMSVASWSEFTLADADGGEDSDMERGGD</sequence>
<protein>
    <submittedName>
        <fullName evidence="2">Uncharacterized protein</fullName>
    </submittedName>
</protein>
<keyword evidence="3" id="KW-1185">Reference proteome</keyword>
<feature type="compositionally biased region" description="Basic and acidic residues" evidence="1">
    <location>
        <begin position="35"/>
        <end position="46"/>
    </location>
</feature>
<comment type="caution">
    <text evidence="2">The sequence shown here is derived from an EMBL/GenBank/DDBJ whole genome shotgun (WGS) entry which is preliminary data.</text>
</comment>
<dbReference type="Proteomes" id="UP001190700">
    <property type="component" value="Unassembled WGS sequence"/>
</dbReference>
<dbReference type="EMBL" id="LGRX02022682">
    <property type="protein sequence ID" value="KAK3255374.1"/>
    <property type="molecule type" value="Genomic_DNA"/>
</dbReference>
<reference evidence="2 3" key="1">
    <citation type="journal article" date="2015" name="Genome Biol. Evol.">
        <title>Comparative Genomics of a Bacterivorous Green Alga Reveals Evolutionary Causalities and Consequences of Phago-Mixotrophic Mode of Nutrition.</title>
        <authorList>
            <person name="Burns J.A."/>
            <person name="Paasch A."/>
            <person name="Narechania A."/>
            <person name="Kim E."/>
        </authorList>
    </citation>
    <scope>NUCLEOTIDE SEQUENCE [LARGE SCALE GENOMIC DNA]</scope>
    <source>
        <strain evidence="2 3">PLY_AMNH</strain>
    </source>
</reference>
<name>A0AAE0F9C2_9CHLO</name>
<evidence type="ECO:0000313" key="3">
    <source>
        <dbReference type="Proteomes" id="UP001190700"/>
    </source>
</evidence>
<dbReference type="AlphaFoldDB" id="A0AAE0F9C2"/>
<evidence type="ECO:0000256" key="1">
    <source>
        <dbReference type="SAM" id="MobiDB-lite"/>
    </source>
</evidence>
<proteinExistence type="predicted"/>
<evidence type="ECO:0000313" key="2">
    <source>
        <dbReference type="EMBL" id="KAK3255374.1"/>
    </source>
</evidence>
<organism evidence="2 3">
    <name type="scientific">Cymbomonas tetramitiformis</name>
    <dbReference type="NCBI Taxonomy" id="36881"/>
    <lineage>
        <taxon>Eukaryota</taxon>
        <taxon>Viridiplantae</taxon>
        <taxon>Chlorophyta</taxon>
        <taxon>Pyramimonadophyceae</taxon>
        <taxon>Pyramimonadales</taxon>
        <taxon>Pyramimonadaceae</taxon>
        <taxon>Cymbomonas</taxon>
    </lineage>
</organism>
<feature type="region of interest" description="Disordered" evidence="1">
    <location>
        <begin position="35"/>
        <end position="60"/>
    </location>
</feature>